<organism evidence="1 2">
    <name type="scientific">Dallia pectoralis</name>
    <name type="common">Alaska blackfish</name>
    <dbReference type="NCBI Taxonomy" id="75939"/>
    <lineage>
        <taxon>Eukaryota</taxon>
        <taxon>Metazoa</taxon>
        <taxon>Chordata</taxon>
        <taxon>Craniata</taxon>
        <taxon>Vertebrata</taxon>
        <taxon>Euteleostomi</taxon>
        <taxon>Actinopterygii</taxon>
        <taxon>Neopterygii</taxon>
        <taxon>Teleostei</taxon>
        <taxon>Protacanthopterygii</taxon>
        <taxon>Esociformes</taxon>
        <taxon>Umbridae</taxon>
        <taxon>Dallia</taxon>
    </lineage>
</organism>
<protein>
    <submittedName>
        <fullName evidence="1">Uncharacterized protein</fullName>
    </submittedName>
</protein>
<keyword evidence="2" id="KW-1185">Reference proteome</keyword>
<sequence length="229" mass="25282">MSLASRRRETRQTVAGVVGGTWDTDSGYLSPVSEFIAITTEERFIPRHTVKSFRILRNAINESVSAPRHSESRQRYRLGSWSEGNSIWSPGTDDPHRRDKSSIHPFIISTRPPIRPSPHPGDEFISPPAAAVAAAGTGCLGNPRDLGESPNRLPSHIRIDRSALPCQRRSIDHSFSNEEACLASPRLPSSTSTVRPRIAFPPFSPYLSDRVDGTHQTSAVKQTTIRAPR</sequence>
<dbReference type="EMBL" id="CM055748">
    <property type="protein sequence ID" value="KAJ7995256.1"/>
    <property type="molecule type" value="Genomic_DNA"/>
</dbReference>
<reference evidence="1" key="1">
    <citation type="submission" date="2021-05" db="EMBL/GenBank/DDBJ databases">
        <authorList>
            <person name="Pan Q."/>
            <person name="Jouanno E."/>
            <person name="Zahm M."/>
            <person name="Klopp C."/>
            <person name="Cabau C."/>
            <person name="Louis A."/>
            <person name="Berthelot C."/>
            <person name="Parey E."/>
            <person name="Roest Crollius H."/>
            <person name="Montfort J."/>
            <person name="Robinson-Rechavi M."/>
            <person name="Bouchez O."/>
            <person name="Lampietro C."/>
            <person name="Lopez Roques C."/>
            <person name="Donnadieu C."/>
            <person name="Postlethwait J."/>
            <person name="Bobe J."/>
            <person name="Dillon D."/>
            <person name="Chandos A."/>
            <person name="von Hippel F."/>
            <person name="Guiguen Y."/>
        </authorList>
    </citation>
    <scope>NUCLEOTIDE SEQUENCE</scope>
    <source>
        <strain evidence="1">YG-Jan2019</strain>
    </source>
</reference>
<dbReference type="Proteomes" id="UP001157502">
    <property type="component" value="Chromosome 21"/>
</dbReference>
<proteinExistence type="predicted"/>
<evidence type="ECO:0000313" key="2">
    <source>
        <dbReference type="Proteomes" id="UP001157502"/>
    </source>
</evidence>
<gene>
    <name evidence="1" type="ORF">DPEC_G00242660</name>
</gene>
<comment type="caution">
    <text evidence="1">The sequence shown here is derived from an EMBL/GenBank/DDBJ whole genome shotgun (WGS) entry which is preliminary data.</text>
</comment>
<name>A0ACC2FVB2_DALPE</name>
<accession>A0ACC2FVB2</accession>
<evidence type="ECO:0000313" key="1">
    <source>
        <dbReference type="EMBL" id="KAJ7995256.1"/>
    </source>
</evidence>